<evidence type="ECO:0000313" key="1">
    <source>
        <dbReference type="EMBL" id="ECB1916292.1"/>
    </source>
</evidence>
<dbReference type="GO" id="GO:0006313">
    <property type="term" value="P:DNA transposition"/>
    <property type="evidence" value="ECO:0007669"/>
    <property type="project" value="InterPro"/>
</dbReference>
<dbReference type="EMBL" id="AAHYLK010000087">
    <property type="protein sequence ID" value="ECB7109879.1"/>
    <property type="molecule type" value="Genomic_DNA"/>
</dbReference>
<accession>A0A5Y0S194</accession>
<name>A0A5Y0S194_SALNE</name>
<protein>
    <recommendedName>
        <fullName evidence="3">Transposase</fullName>
    </recommendedName>
</protein>
<dbReference type="GO" id="GO:0003677">
    <property type="term" value="F:DNA binding"/>
    <property type="evidence" value="ECO:0007669"/>
    <property type="project" value="InterPro"/>
</dbReference>
<organism evidence="2">
    <name type="scientific">Salmonella newport</name>
    <dbReference type="NCBI Taxonomy" id="108619"/>
    <lineage>
        <taxon>Bacteria</taxon>
        <taxon>Pseudomonadati</taxon>
        <taxon>Pseudomonadota</taxon>
        <taxon>Gammaproteobacteria</taxon>
        <taxon>Enterobacterales</taxon>
        <taxon>Enterobacteriaceae</taxon>
        <taxon>Salmonella</taxon>
    </lineage>
</organism>
<dbReference type="GO" id="GO:0004803">
    <property type="term" value="F:transposase activity"/>
    <property type="evidence" value="ECO:0007669"/>
    <property type="project" value="InterPro"/>
</dbReference>
<dbReference type="Pfam" id="PF01527">
    <property type="entry name" value="HTH_Tnp_1"/>
    <property type="match status" value="1"/>
</dbReference>
<reference evidence="2" key="1">
    <citation type="submission" date="2019-03" db="EMBL/GenBank/DDBJ databases">
        <authorList>
            <person name="Ashton P.M."/>
            <person name="Dallman T."/>
            <person name="Nair S."/>
            <person name="De Pinna E."/>
            <person name="Peters T."/>
            <person name="Grant K."/>
        </authorList>
    </citation>
    <scope>NUCLEOTIDE SEQUENCE [LARGE SCALE GENOMIC DNA]</scope>
    <source>
        <strain evidence="2">271153</strain>
        <strain evidence="1">500372</strain>
    </source>
</reference>
<evidence type="ECO:0000313" key="2">
    <source>
        <dbReference type="EMBL" id="ECB7109879.1"/>
    </source>
</evidence>
<dbReference type="EMBL" id="AAHWTY010000274">
    <property type="protein sequence ID" value="ECB1916292.1"/>
    <property type="molecule type" value="Genomic_DNA"/>
</dbReference>
<sequence>MARLAREHGINDNPLFNWHHQYKQGKLNRTDSQPAERLPVSIVPPSVAPAPLTVPLPADVLCCEVALPGGTVKLHDAVTPALLRVLLNELKGGSR</sequence>
<proteinExistence type="predicted"/>
<dbReference type="AlphaFoldDB" id="A0A5Y0S194"/>
<evidence type="ECO:0008006" key="3">
    <source>
        <dbReference type="Google" id="ProtNLM"/>
    </source>
</evidence>
<gene>
    <name evidence="2" type="ORF">E1A34_28380</name>
    <name evidence="1" type="ORF">EVG73_28945</name>
</gene>
<dbReference type="InterPro" id="IPR002514">
    <property type="entry name" value="Transposase_8"/>
</dbReference>
<dbReference type="Proteomes" id="UP000839827">
    <property type="component" value="Unassembled WGS sequence"/>
</dbReference>
<comment type="caution">
    <text evidence="2">The sequence shown here is derived from an EMBL/GenBank/DDBJ whole genome shotgun (WGS) entry which is preliminary data.</text>
</comment>